<organism evidence="2 3">
    <name type="scientific">Kineococcus glutinatus</name>
    <dbReference type="NCBI Taxonomy" id="1070872"/>
    <lineage>
        <taxon>Bacteria</taxon>
        <taxon>Bacillati</taxon>
        <taxon>Actinomycetota</taxon>
        <taxon>Actinomycetes</taxon>
        <taxon>Kineosporiales</taxon>
        <taxon>Kineosporiaceae</taxon>
        <taxon>Kineococcus</taxon>
    </lineage>
</organism>
<feature type="region of interest" description="Disordered" evidence="1">
    <location>
        <begin position="1"/>
        <end position="23"/>
    </location>
</feature>
<gene>
    <name evidence="2" type="ORF">GCM10023225_34910</name>
</gene>
<comment type="caution">
    <text evidence="2">The sequence shown here is derived from an EMBL/GenBank/DDBJ whole genome shotgun (WGS) entry which is preliminary data.</text>
</comment>
<dbReference type="EMBL" id="BAABIL010000766">
    <property type="protein sequence ID" value="GAA4662915.1"/>
    <property type="molecule type" value="Genomic_DNA"/>
</dbReference>
<evidence type="ECO:0000313" key="3">
    <source>
        <dbReference type="Proteomes" id="UP001501195"/>
    </source>
</evidence>
<dbReference type="Proteomes" id="UP001501195">
    <property type="component" value="Unassembled WGS sequence"/>
</dbReference>
<accession>A0ABP8VHC9</accession>
<evidence type="ECO:0000256" key="1">
    <source>
        <dbReference type="SAM" id="MobiDB-lite"/>
    </source>
</evidence>
<evidence type="ECO:0000313" key="2">
    <source>
        <dbReference type="EMBL" id="GAA4662915.1"/>
    </source>
</evidence>
<dbReference type="RefSeq" id="WP_345714157.1">
    <property type="nucleotide sequence ID" value="NZ_BAABIL010000766.1"/>
</dbReference>
<proteinExistence type="predicted"/>
<dbReference type="InterPro" id="IPR012349">
    <property type="entry name" value="Split_barrel_FMN-bd"/>
</dbReference>
<name>A0ABP8VHC9_9ACTN</name>
<dbReference type="Gene3D" id="2.30.110.10">
    <property type="entry name" value="Electron Transport, Fmn-binding Protein, Chain A"/>
    <property type="match status" value="1"/>
</dbReference>
<dbReference type="Pfam" id="PF12900">
    <property type="entry name" value="Pyridox_ox_2"/>
    <property type="match status" value="1"/>
</dbReference>
<keyword evidence="3" id="KW-1185">Reference proteome</keyword>
<dbReference type="SUPFAM" id="SSF50475">
    <property type="entry name" value="FMN-binding split barrel"/>
    <property type="match status" value="1"/>
</dbReference>
<dbReference type="InterPro" id="IPR024747">
    <property type="entry name" value="Pyridox_Oxase-rel"/>
</dbReference>
<protein>
    <submittedName>
        <fullName evidence="2">Pyridoxamine 5'-phosphate oxidase family protein</fullName>
    </submittedName>
</protein>
<reference evidence="3" key="1">
    <citation type="journal article" date="2019" name="Int. J. Syst. Evol. Microbiol.">
        <title>The Global Catalogue of Microorganisms (GCM) 10K type strain sequencing project: providing services to taxonomists for standard genome sequencing and annotation.</title>
        <authorList>
            <consortium name="The Broad Institute Genomics Platform"/>
            <consortium name="The Broad Institute Genome Sequencing Center for Infectious Disease"/>
            <person name="Wu L."/>
            <person name="Ma J."/>
        </authorList>
    </citation>
    <scope>NUCLEOTIDE SEQUENCE [LARGE SCALE GENOMIC DNA]</scope>
    <source>
        <strain evidence="3">JCM 18126</strain>
    </source>
</reference>
<sequence length="187" mass="19213">MNQHSGPHPHQSPAAQQVDDPAGVEPSVELLGTAACWALLRTAAVARLAVCVDGAPDVFPVNVAVDHGSLVFRTAAGRKLDAVLAGEVALEADGLDGLDGTGGLDGDGDGDGGRVAWSVVARGRAQLLHRTEELRGTADLPLAPWHAGGKPHFVRLVPTELSGRRFAVTAAAGWELPHVRAGGAPVE</sequence>